<dbReference type="PANTHER" id="PTHR37858">
    <property type="entry name" value="HYPOTHETICAL PROTEIN LOC689589"/>
    <property type="match status" value="1"/>
</dbReference>
<dbReference type="RefSeq" id="XP_005353635.1">
    <property type="nucleotide sequence ID" value="XM_005353578.2"/>
</dbReference>
<name>A0ABM0KVJ1_MICOH</name>
<dbReference type="GeneID" id="101997263"/>
<keyword evidence="1" id="KW-1133">Transmembrane helix</keyword>
<organism evidence="2 3">
    <name type="scientific">Microtus ochrogaster</name>
    <name type="common">Prairie vole</name>
    <dbReference type="NCBI Taxonomy" id="79684"/>
    <lineage>
        <taxon>Eukaryota</taxon>
        <taxon>Metazoa</taxon>
        <taxon>Chordata</taxon>
        <taxon>Craniata</taxon>
        <taxon>Vertebrata</taxon>
        <taxon>Euteleostomi</taxon>
        <taxon>Mammalia</taxon>
        <taxon>Eutheria</taxon>
        <taxon>Euarchontoglires</taxon>
        <taxon>Glires</taxon>
        <taxon>Rodentia</taxon>
        <taxon>Myomorpha</taxon>
        <taxon>Muroidea</taxon>
        <taxon>Cricetidae</taxon>
        <taxon>Arvicolinae</taxon>
        <taxon>Microtus</taxon>
    </lineage>
</organism>
<keyword evidence="1" id="KW-0812">Transmembrane</keyword>
<dbReference type="InterPro" id="IPR031695">
    <property type="entry name" value="DUF4718"/>
</dbReference>
<dbReference type="PANTHER" id="PTHR37858:SF1">
    <property type="entry name" value="CHROMOSOME 1 OPEN READING FRAME 185"/>
    <property type="match status" value="1"/>
</dbReference>
<reference evidence="3" key="1">
    <citation type="submission" date="2025-08" db="UniProtKB">
        <authorList>
            <consortium name="RefSeq"/>
        </authorList>
    </citation>
    <scope>IDENTIFICATION</scope>
</reference>
<keyword evidence="2" id="KW-1185">Reference proteome</keyword>
<evidence type="ECO:0000313" key="2">
    <source>
        <dbReference type="Proteomes" id="UP000694915"/>
    </source>
</evidence>
<accession>A0ABM0KVJ1</accession>
<gene>
    <name evidence="3" type="primary">C10H1orf185</name>
</gene>
<proteinExistence type="predicted"/>
<dbReference type="Proteomes" id="UP000694915">
    <property type="component" value="Chromosome 10"/>
</dbReference>
<dbReference type="Pfam" id="PF15842">
    <property type="entry name" value="DUF4718"/>
    <property type="match status" value="1"/>
</dbReference>
<protein>
    <submittedName>
        <fullName evidence="3">Uncharacterized protein C1orf185 homolog</fullName>
    </submittedName>
</protein>
<sequence length="220" mass="24808">MGFINFLTYFLAAGAISLGIGFLALSSALWFLICKRRELLRSPIIKSIDEKLKQRLYKRRAKPQSVFISRNFHTGQPQPQVEHREREAAQMKAVNSKDELCLPDLVDRESPDMLSVENGNSVTGSLSTFIPSSYYSQSVEAAEEWFLNDSLEAKTPPEPLLGEPLAEKVLAYLSSISLEEWPRNTVNVTFCGIQKDENTKEMFSQRNTEAGIQNLPCDTE</sequence>
<evidence type="ECO:0000313" key="3">
    <source>
        <dbReference type="RefSeq" id="XP_005353635.1"/>
    </source>
</evidence>
<keyword evidence="1" id="KW-0472">Membrane</keyword>
<feature type="transmembrane region" description="Helical" evidence="1">
    <location>
        <begin position="6"/>
        <end position="33"/>
    </location>
</feature>
<evidence type="ECO:0000256" key="1">
    <source>
        <dbReference type="SAM" id="Phobius"/>
    </source>
</evidence>